<accession>A0A1T4KYQ2</accession>
<evidence type="ECO:0000256" key="1">
    <source>
        <dbReference type="SAM" id="Phobius"/>
    </source>
</evidence>
<sequence>MNKNLKFLTQAGIIAALYTSITIVLAPLSYGAIQIRVSEALMVLPFFTPAAIPGLFIGCILANLNSPLGIIDIIVGSLATLIAAWITWKIKKKLWVPMPSIVINAIFVPFVLKYALGLPYFPSMLWVALGQAIACYGFGYPLLVLLNKSKIFK</sequence>
<dbReference type="AlphaFoldDB" id="A0A1T4KYQ2"/>
<dbReference type="Proteomes" id="UP000196365">
    <property type="component" value="Unassembled WGS sequence"/>
</dbReference>
<evidence type="ECO:0000313" key="2">
    <source>
        <dbReference type="EMBL" id="SJZ47594.1"/>
    </source>
</evidence>
<dbReference type="InterPro" id="IPR010387">
    <property type="entry name" value="QueT"/>
</dbReference>
<keyword evidence="1" id="KW-0812">Transmembrane</keyword>
<reference evidence="2 3" key="1">
    <citation type="submission" date="2017-02" db="EMBL/GenBank/DDBJ databases">
        <authorList>
            <person name="Peterson S.W."/>
        </authorList>
    </citation>
    <scope>NUCLEOTIDE SEQUENCE [LARGE SCALE GENOMIC DNA]</scope>
    <source>
        <strain evidence="2 3">DSM 15102</strain>
    </source>
</reference>
<feature type="transmembrane region" description="Helical" evidence="1">
    <location>
        <begin position="12"/>
        <end position="33"/>
    </location>
</feature>
<feature type="transmembrane region" description="Helical" evidence="1">
    <location>
        <begin position="94"/>
        <end position="112"/>
    </location>
</feature>
<keyword evidence="1" id="KW-0472">Membrane</keyword>
<gene>
    <name evidence="2" type="ORF">SAMN02745973_00734</name>
</gene>
<feature type="transmembrane region" description="Helical" evidence="1">
    <location>
        <begin position="40"/>
        <end position="64"/>
    </location>
</feature>
<dbReference type="EMBL" id="FUWV01000003">
    <property type="protein sequence ID" value="SJZ47594.1"/>
    <property type="molecule type" value="Genomic_DNA"/>
</dbReference>
<dbReference type="OrthoDB" id="9786793at2"/>
<feature type="transmembrane region" description="Helical" evidence="1">
    <location>
        <begin position="124"/>
        <end position="146"/>
    </location>
</feature>
<dbReference type="RefSeq" id="WP_087678159.1">
    <property type="nucleotide sequence ID" value="NZ_FUWV01000003.1"/>
</dbReference>
<name>A0A1T4KYQ2_9FIRM</name>
<dbReference type="PANTHER" id="PTHR40044:SF1">
    <property type="entry name" value="INTEGRAL MEMBRANE PROTEIN"/>
    <property type="match status" value="1"/>
</dbReference>
<keyword evidence="1" id="KW-1133">Transmembrane helix</keyword>
<feature type="transmembrane region" description="Helical" evidence="1">
    <location>
        <begin position="70"/>
        <end position="87"/>
    </location>
</feature>
<organism evidence="2 3">
    <name type="scientific">Garciella nitratireducens DSM 15102</name>
    <dbReference type="NCBI Taxonomy" id="1121911"/>
    <lineage>
        <taxon>Bacteria</taxon>
        <taxon>Bacillati</taxon>
        <taxon>Bacillota</taxon>
        <taxon>Clostridia</taxon>
        <taxon>Eubacteriales</taxon>
        <taxon>Eubacteriaceae</taxon>
        <taxon>Garciella</taxon>
    </lineage>
</organism>
<keyword evidence="3" id="KW-1185">Reference proteome</keyword>
<dbReference type="PANTHER" id="PTHR40044">
    <property type="entry name" value="INTEGRAL MEMBRANE PROTEIN-RELATED"/>
    <property type="match status" value="1"/>
</dbReference>
<protein>
    <submittedName>
        <fullName evidence="2">Uncharacterized membrane protein</fullName>
    </submittedName>
</protein>
<dbReference type="Pfam" id="PF06177">
    <property type="entry name" value="QueT"/>
    <property type="match status" value="1"/>
</dbReference>
<evidence type="ECO:0000313" key="3">
    <source>
        <dbReference type="Proteomes" id="UP000196365"/>
    </source>
</evidence>
<proteinExistence type="predicted"/>
<dbReference type="PIRSF" id="PIRSF031501">
    <property type="entry name" value="QueT"/>
    <property type="match status" value="1"/>
</dbReference>